<dbReference type="InParanoid" id="A0A369JM19"/>
<reference evidence="2" key="1">
    <citation type="submission" date="2018-04" db="EMBL/GenBank/DDBJ databases">
        <title>Whole genome sequencing of Hypsizygus marmoreus.</title>
        <authorList>
            <person name="Choi I.-G."/>
            <person name="Min B."/>
            <person name="Kim J.-G."/>
            <person name="Kim S."/>
            <person name="Oh Y.-L."/>
            <person name="Kong W.-S."/>
            <person name="Park H."/>
            <person name="Jeong J."/>
            <person name="Song E.-S."/>
        </authorList>
    </citation>
    <scope>NUCLEOTIDE SEQUENCE [LARGE SCALE GENOMIC DNA]</scope>
    <source>
        <strain evidence="2">51987-8</strain>
    </source>
</reference>
<proteinExistence type="predicted"/>
<name>A0A369JM19_HYPMA</name>
<dbReference type="AlphaFoldDB" id="A0A369JM19"/>
<feature type="region of interest" description="Disordered" evidence="1">
    <location>
        <begin position="1"/>
        <end position="27"/>
    </location>
</feature>
<feature type="region of interest" description="Disordered" evidence="1">
    <location>
        <begin position="282"/>
        <end position="301"/>
    </location>
</feature>
<evidence type="ECO:0000313" key="2">
    <source>
        <dbReference type="EMBL" id="RDB23269.1"/>
    </source>
</evidence>
<gene>
    <name evidence="2" type="ORF">Hypma_009644</name>
</gene>
<feature type="compositionally biased region" description="Basic and acidic residues" evidence="1">
    <location>
        <begin position="230"/>
        <end position="245"/>
    </location>
</feature>
<feature type="region of interest" description="Disordered" evidence="1">
    <location>
        <begin position="208"/>
        <end position="245"/>
    </location>
</feature>
<sequence>MEIRQIPHRLESIDYSSSPPTPSHKSAQAPLFNVMQPIGHLPQGPVAFTPHIPDKVIHKLDHITRMNLMQSMGNISMPITAALKLQKRDLLLNPVVGQVNKNDNHEKTHISNALQAIMNSCPEISTSKWQQKKLAIHINEHTSMARNFDEACTPMPHHSHINKGEFRAQSSHECSAKSSTTIKKPVFHNGTPEEHCWISQVGQQTEAIGPRTKAEKSCQVGESTVKKRKRDDEHEEHPMPAKAARIDKVDAPTLGIHDTSQALVTRAQPKAVQHSTHVALGASASGSSRGNKGQSPPQTLKPLPKTIVIEWVNELRTAKYLLQNGKLDAKSRKRLSDVLSLVGQHKEHPRLTKAELLSSRLAEEVQYVVNSDYDPHLRHQAQQIVAFWNNCR</sequence>
<dbReference type="EMBL" id="LUEZ02000047">
    <property type="protein sequence ID" value="RDB23269.1"/>
    <property type="molecule type" value="Genomic_DNA"/>
</dbReference>
<feature type="compositionally biased region" description="Polar residues" evidence="1">
    <location>
        <begin position="289"/>
        <end position="298"/>
    </location>
</feature>
<feature type="compositionally biased region" description="Basic and acidic residues" evidence="1">
    <location>
        <begin position="1"/>
        <end position="12"/>
    </location>
</feature>
<comment type="caution">
    <text evidence="2">The sequence shown here is derived from an EMBL/GenBank/DDBJ whole genome shotgun (WGS) entry which is preliminary data.</text>
</comment>
<organism evidence="2 3">
    <name type="scientific">Hypsizygus marmoreus</name>
    <name type="common">White beech mushroom</name>
    <name type="synonym">Agaricus marmoreus</name>
    <dbReference type="NCBI Taxonomy" id="39966"/>
    <lineage>
        <taxon>Eukaryota</taxon>
        <taxon>Fungi</taxon>
        <taxon>Dikarya</taxon>
        <taxon>Basidiomycota</taxon>
        <taxon>Agaricomycotina</taxon>
        <taxon>Agaricomycetes</taxon>
        <taxon>Agaricomycetidae</taxon>
        <taxon>Agaricales</taxon>
        <taxon>Tricholomatineae</taxon>
        <taxon>Lyophyllaceae</taxon>
        <taxon>Hypsizygus</taxon>
    </lineage>
</organism>
<keyword evidence="3" id="KW-1185">Reference proteome</keyword>
<feature type="compositionally biased region" description="Polar residues" evidence="1">
    <location>
        <begin position="14"/>
        <end position="26"/>
    </location>
</feature>
<accession>A0A369JM19</accession>
<evidence type="ECO:0000256" key="1">
    <source>
        <dbReference type="SAM" id="MobiDB-lite"/>
    </source>
</evidence>
<protein>
    <recommendedName>
        <fullName evidence="4">TFIIS N-terminal domain-containing protein</fullName>
    </recommendedName>
</protein>
<evidence type="ECO:0000313" key="3">
    <source>
        <dbReference type="Proteomes" id="UP000076154"/>
    </source>
</evidence>
<evidence type="ECO:0008006" key="4">
    <source>
        <dbReference type="Google" id="ProtNLM"/>
    </source>
</evidence>
<dbReference type="Proteomes" id="UP000076154">
    <property type="component" value="Unassembled WGS sequence"/>
</dbReference>